<keyword evidence="2" id="KW-1185">Reference proteome</keyword>
<evidence type="ECO:0000313" key="2">
    <source>
        <dbReference type="Proteomes" id="UP000237347"/>
    </source>
</evidence>
<dbReference type="EMBL" id="PKMF04000503">
    <property type="protein sequence ID" value="KAK7828382.1"/>
    <property type="molecule type" value="Genomic_DNA"/>
</dbReference>
<protein>
    <submittedName>
        <fullName evidence="1">Uncharacterized protein</fullName>
    </submittedName>
</protein>
<name>A0AAW0JNR8_QUESU</name>
<dbReference type="AlphaFoldDB" id="A0AAW0JNR8"/>
<gene>
    <name evidence="1" type="ORF">CFP56_030320</name>
</gene>
<dbReference type="Proteomes" id="UP000237347">
    <property type="component" value="Unassembled WGS sequence"/>
</dbReference>
<comment type="caution">
    <text evidence="1">The sequence shown here is derived from an EMBL/GenBank/DDBJ whole genome shotgun (WGS) entry which is preliminary data.</text>
</comment>
<reference evidence="1 2" key="1">
    <citation type="journal article" date="2018" name="Sci. Data">
        <title>The draft genome sequence of cork oak.</title>
        <authorList>
            <person name="Ramos A.M."/>
            <person name="Usie A."/>
            <person name="Barbosa P."/>
            <person name="Barros P.M."/>
            <person name="Capote T."/>
            <person name="Chaves I."/>
            <person name="Simoes F."/>
            <person name="Abreu I."/>
            <person name="Carrasquinho I."/>
            <person name="Faro C."/>
            <person name="Guimaraes J.B."/>
            <person name="Mendonca D."/>
            <person name="Nobrega F."/>
            <person name="Rodrigues L."/>
            <person name="Saibo N.J.M."/>
            <person name="Varela M.C."/>
            <person name="Egas C."/>
            <person name="Matos J."/>
            <person name="Miguel C.M."/>
            <person name="Oliveira M.M."/>
            <person name="Ricardo C.P."/>
            <person name="Goncalves S."/>
        </authorList>
    </citation>
    <scope>NUCLEOTIDE SEQUENCE [LARGE SCALE GENOMIC DNA]</scope>
    <source>
        <strain evidence="2">cv. HL8</strain>
    </source>
</reference>
<organism evidence="1 2">
    <name type="scientific">Quercus suber</name>
    <name type="common">Cork oak</name>
    <dbReference type="NCBI Taxonomy" id="58331"/>
    <lineage>
        <taxon>Eukaryota</taxon>
        <taxon>Viridiplantae</taxon>
        <taxon>Streptophyta</taxon>
        <taxon>Embryophyta</taxon>
        <taxon>Tracheophyta</taxon>
        <taxon>Spermatophyta</taxon>
        <taxon>Magnoliopsida</taxon>
        <taxon>eudicotyledons</taxon>
        <taxon>Gunneridae</taxon>
        <taxon>Pentapetalae</taxon>
        <taxon>rosids</taxon>
        <taxon>fabids</taxon>
        <taxon>Fagales</taxon>
        <taxon>Fagaceae</taxon>
        <taxon>Quercus</taxon>
    </lineage>
</organism>
<proteinExistence type="predicted"/>
<sequence>MSRLTSLQILSIIDCLHLEKRCQKDIDGLSRYYDLIRRFTWLVELGRTESCVEDGAYPEQLEIFSCHISHSQKL</sequence>
<evidence type="ECO:0000313" key="1">
    <source>
        <dbReference type="EMBL" id="KAK7828382.1"/>
    </source>
</evidence>
<accession>A0AAW0JNR8</accession>